<protein>
    <recommendedName>
        <fullName evidence="4">DUF4446 family protein</fullName>
    </recommendedName>
</protein>
<dbReference type="EMBL" id="BAAAOR010000007">
    <property type="protein sequence ID" value="GAA1508505.1"/>
    <property type="molecule type" value="Genomic_DNA"/>
</dbReference>
<dbReference type="RefSeq" id="WP_141004870.1">
    <property type="nucleotide sequence ID" value="NZ_BAAAOR010000007.1"/>
</dbReference>
<gene>
    <name evidence="2" type="ORF">GCM10009788_10930</name>
</gene>
<comment type="caution">
    <text evidence="2">The sequence shown here is derived from an EMBL/GenBank/DDBJ whole genome shotgun (WGS) entry which is preliminary data.</text>
</comment>
<dbReference type="Proteomes" id="UP001500842">
    <property type="component" value="Unassembled WGS sequence"/>
</dbReference>
<evidence type="ECO:0000313" key="3">
    <source>
        <dbReference type="Proteomes" id="UP001500842"/>
    </source>
</evidence>
<organism evidence="2 3">
    <name type="scientific">Nocardioides humi</name>
    <dbReference type="NCBI Taxonomy" id="449461"/>
    <lineage>
        <taxon>Bacteria</taxon>
        <taxon>Bacillati</taxon>
        <taxon>Actinomycetota</taxon>
        <taxon>Actinomycetes</taxon>
        <taxon>Propionibacteriales</taxon>
        <taxon>Nocardioidaceae</taxon>
        <taxon>Nocardioides</taxon>
    </lineage>
</organism>
<dbReference type="InterPro" id="IPR027981">
    <property type="entry name" value="DUF4446"/>
</dbReference>
<name>A0ABN2A044_9ACTN</name>
<keyword evidence="3" id="KW-1185">Reference proteome</keyword>
<evidence type="ECO:0000256" key="1">
    <source>
        <dbReference type="SAM" id="MobiDB-lite"/>
    </source>
</evidence>
<dbReference type="Pfam" id="PF14584">
    <property type="entry name" value="DUF4446"/>
    <property type="match status" value="1"/>
</dbReference>
<feature type="region of interest" description="Disordered" evidence="1">
    <location>
        <begin position="111"/>
        <end position="132"/>
    </location>
</feature>
<evidence type="ECO:0000313" key="2">
    <source>
        <dbReference type="EMBL" id="GAA1508505.1"/>
    </source>
</evidence>
<proteinExistence type="predicted"/>
<evidence type="ECO:0008006" key="4">
    <source>
        <dbReference type="Google" id="ProtNLM"/>
    </source>
</evidence>
<accession>A0ABN2A044</accession>
<reference evidence="2 3" key="1">
    <citation type="journal article" date="2019" name="Int. J. Syst. Evol. Microbiol.">
        <title>The Global Catalogue of Microorganisms (GCM) 10K type strain sequencing project: providing services to taxonomists for standard genome sequencing and annotation.</title>
        <authorList>
            <consortium name="The Broad Institute Genomics Platform"/>
            <consortium name="The Broad Institute Genome Sequencing Center for Infectious Disease"/>
            <person name="Wu L."/>
            <person name="Ma J."/>
        </authorList>
    </citation>
    <scope>NUCLEOTIDE SEQUENCE [LARGE SCALE GENOMIC DNA]</scope>
    <source>
        <strain evidence="2 3">JCM 14942</strain>
    </source>
</reference>
<sequence length="132" mass="13602">MAVALAILALLVALAALGLALRSGRPAPGATADDLPADAAGLRREVAALRAEAAGALRHLAVVRYDAFDEMGGLLSWSLALLDDAGDGVVLTSIRGRNEARTYAKSVAGWSSDQELSPEESEAVAHARLARS</sequence>